<keyword evidence="8 12" id="KW-0238">DNA-binding</keyword>
<keyword evidence="7" id="KW-0175">Coiled coil</keyword>
<dbReference type="PROSITE" id="PS50950">
    <property type="entry name" value="ZF_THAP"/>
    <property type="match status" value="1"/>
</dbReference>
<evidence type="ECO:0000256" key="2">
    <source>
        <dbReference type="ARBA" id="ARBA00006177"/>
    </source>
</evidence>
<dbReference type="OrthoDB" id="7331812at2759"/>
<reference evidence="14 15" key="1">
    <citation type="submission" date="2019-01" db="EMBL/GenBank/DDBJ databases">
        <authorList>
            <person name="Sayadi A."/>
        </authorList>
    </citation>
    <scope>NUCLEOTIDE SEQUENCE [LARGE SCALE GENOMIC DNA]</scope>
</reference>
<dbReference type="Gene3D" id="6.20.210.20">
    <property type="entry name" value="THAP domain"/>
    <property type="match status" value="1"/>
</dbReference>
<dbReference type="Pfam" id="PF05485">
    <property type="entry name" value="THAP"/>
    <property type="match status" value="1"/>
</dbReference>
<evidence type="ECO:0000256" key="11">
    <source>
        <dbReference type="ARBA" id="ARBA00023306"/>
    </source>
</evidence>
<evidence type="ECO:0000256" key="5">
    <source>
        <dbReference type="ARBA" id="ARBA00022833"/>
    </source>
</evidence>
<evidence type="ECO:0000256" key="7">
    <source>
        <dbReference type="ARBA" id="ARBA00023054"/>
    </source>
</evidence>
<evidence type="ECO:0000256" key="1">
    <source>
        <dbReference type="ARBA" id="ARBA00004642"/>
    </source>
</evidence>
<dbReference type="InterPro" id="IPR006612">
    <property type="entry name" value="THAP_Znf"/>
</dbReference>
<proteinExistence type="inferred from homology"/>
<dbReference type="SMART" id="SM00692">
    <property type="entry name" value="DM3"/>
    <property type="match status" value="1"/>
</dbReference>
<evidence type="ECO:0000256" key="9">
    <source>
        <dbReference type="ARBA" id="ARBA00023163"/>
    </source>
</evidence>
<keyword evidence="15" id="KW-1185">Reference proteome</keyword>
<organism evidence="14 15">
    <name type="scientific">Callosobruchus maculatus</name>
    <name type="common">Southern cowpea weevil</name>
    <name type="synonym">Pulse bruchid</name>
    <dbReference type="NCBI Taxonomy" id="64391"/>
    <lineage>
        <taxon>Eukaryota</taxon>
        <taxon>Metazoa</taxon>
        <taxon>Ecdysozoa</taxon>
        <taxon>Arthropoda</taxon>
        <taxon>Hexapoda</taxon>
        <taxon>Insecta</taxon>
        <taxon>Pterygota</taxon>
        <taxon>Neoptera</taxon>
        <taxon>Endopterygota</taxon>
        <taxon>Coleoptera</taxon>
        <taxon>Polyphaga</taxon>
        <taxon>Cucujiformia</taxon>
        <taxon>Chrysomeloidea</taxon>
        <taxon>Chrysomelidae</taxon>
        <taxon>Bruchinae</taxon>
        <taxon>Bruchini</taxon>
        <taxon>Callosobruchus</taxon>
    </lineage>
</organism>
<name>A0A653D834_CALMS</name>
<evidence type="ECO:0000256" key="3">
    <source>
        <dbReference type="ARBA" id="ARBA00022723"/>
    </source>
</evidence>
<keyword evidence="6" id="KW-0805">Transcription regulation</keyword>
<keyword evidence="5" id="KW-0862">Zinc</keyword>
<dbReference type="SMART" id="SM00980">
    <property type="entry name" value="THAP"/>
    <property type="match status" value="1"/>
</dbReference>
<dbReference type="PANTHER" id="PTHR46600:SF1">
    <property type="entry name" value="THAP DOMAIN-CONTAINING PROTEIN 1"/>
    <property type="match status" value="1"/>
</dbReference>
<evidence type="ECO:0000256" key="12">
    <source>
        <dbReference type="PROSITE-ProRule" id="PRU00309"/>
    </source>
</evidence>
<dbReference type="InterPro" id="IPR026516">
    <property type="entry name" value="THAP1/10"/>
</dbReference>
<keyword evidence="9" id="KW-0804">Transcription</keyword>
<dbReference type="EMBL" id="CAACVG010010631">
    <property type="protein sequence ID" value="VEN56275.1"/>
    <property type="molecule type" value="Genomic_DNA"/>
</dbReference>
<dbReference type="SUPFAM" id="SSF57716">
    <property type="entry name" value="Glucocorticoid receptor-like (DNA-binding domain)"/>
    <property type="match status" value="1"/>
</dbReference>
<protein>
    <recommendedName>
        <fullName evidence="13">THAP-type domain-containing protein</fullName>
    </recommendedName>
</protein>
<feature type="domain" description="THAP-type" evidence="13">
    <location>
        <begin position="1"/>
        <end position="80"/>
    </location>
</feature>
<comment type="similarity">
    <text evidence="2">Belongs to the THAP1 family.</text>
</comment>
<dbReference type="PANTHER" id="PTHR46600">
    <property type="entry name" value="THAP DOMAIN-CONTAINING"/>
    <property type="match status" value="1"/>
</dbReference>
<keyword evidence="3" id="KW-0479">Metal-binding</keyword>
<keyword evidence="4 12" id="KW-0863">Zinc-finger</keyword>
<dbReference type="GO" id="GO:0043565">
    <property type="term" value="F:sequence-specific DNA binding"/>
    <property type="evidence" value="ECO:0007669"/>
    <property type="project" value="InterPro"/>
</dbReference>
<evidence type="ECO:0000256" key="10">
    <source>
        <dbReference type="ARBA" id="ARBA00023242"/>
    </source>
</evidence>
<keyword evidence="10" id="KW-0539">Nucleus</keyword>
<evidence type="ECO:0000256" key="8">
    <source>
        <dbReference type="ARBA" id="ARBA00023125"/>
    </source>
</evidence>
<evidence type="ECO:0000313" key="15">
    <source>
        <dbReference type="Proteomes" id="UP000410492"/>
    </source>
</evidence>
<dbReference type="GO" id="GO:0008270">
    <property type="term" value="F:zinc ion binding"/>
    <property type="evidence" value="ECO:0007669"/>
    <property type="project" value="UniProtKB-KW"/>
</dbReference>
<dbReference type="InterPro" id="IPR038441">
    <property type="entry name" value="THAP_Znf_sf"/>
</dbReference>
<evidence type="ECO:0000256" key="4">
    <source>
        <dbReference type="ARBA" id="ARBA00022771"/>
    </source>
</evidence>
<accession>A0A653D834</accession>
<dbReference type="Proteomes" id="UP000410492">
    <property type="component" value="Unassembled WGS sequence"/>
</dbReference>
<evidence type="ECO:0000313" key="14">
    <source>
        <dbReference type="EMBL" id="VEN56275.1"/>
    </source>
</evidence>
<dbReference type="AlphaFoldDB" id="A0A653D834"/>
<evidence type="ECO:0000256" key="6">
    <source>
        <dbReference type="ARBA" id="ARBA00023015"/>
    </source>
</evidence>
<gene>
    <name evidence="14" type="ORF">CALMAC_LOCUS15208</name>
</gene>
<keyword evidence="11" id="KW-0131">Cell cycle</keyword>
<comment type="subcellular location">
    <subcellularLocation>
        <location evidence="1">Nucleus</location>
        <location evidence="1">Nucleoplasm</location>
    </subcellularLocation>
</comment>
<sequence length="164" mass="17979">MVRTCSVCKKEYIPGEGRSCHTVPKSPSLRQKWHAVLAKCGIFGISENTSVCSDHFVAEDYYVAPAGRKLLRKGAVPSISLASETVQCMASEQSLVSATADEACSAMRTVLGEPSQNIYPVEIIASDQFPVMATTSEQTWQYPAAERYNLISCHRVLTPTFCRP</sequence>
<dbReference type="GO" id="GO:0005654">
    <property type="term" value="C:nucleoplasm"/>
    <property type="evidence" value="ECO:0007669"/>
    <property type="project" value="UniProtKB-SubCell"/>
</dbReference>
<evidence type="ECO:0000259" key="13">
    <source>
        <dbReference type="PROSITE" id="PS50950"/>
    </source>
</evidence>